<sequence>MIIDWCRMMPRAARAALLSAWTATALTGCANTKADTAATPPLPETVPVLYMTAGNPSSGSTSVIRELAAEYAKTHPDFKFRIESVQNNDLSQKVQLLAASNDLPAMFSYQSGEPLLDLIRSGAVLELQGTFEQLGIAGQLNPVAVDLLKRMTDGMGLYALPLELNIEGFWYNKTLFARYHLDEPRTWDDMLRAADVFKNAGIQPFAVAGKDKWPITRLINAYAIRKLGADAMERVYRGELKLTDPGFVEAAGTVKQMAQAGYFGQDPNTVDIGSAMRAFTQGRAAMIYTGSWSIRDLNKTVEGRIPPEAIGFFSIPLAAEGLGALDEYPMNAGLTTSFSSEAYDDELGDFMKYAFARYGQRSMDELGLITGFKADTTGAGVPPLTRMVQSKLDGAARTALWFEARFDTLAQMTAWNGAQLLIQDPSYTPAFYMSELQAALDGHSG</sequence>
<evidence type="ECO:0000256" key="1">
    <source>
        <dbReference type="ARBA" id="ARBA00008520"/>
    </source>
</evidence>
<comment type="caution">
    <text evidence="4">The sequence shown here is derived from an EMBL/GenBank/DDBJ whole genome shotgun (WGS) entry which is preliminary data.</text>
</comment>
<dbReference type="Pfam" id="PF01547">
    <property type="entry name" value="SBP_bac_1"/>
    <property type="match status" value="1"/>
</dbReference>
<dbReference type="RefSeq" id="WP_282906838.1">
    <property type="nucleotide sequence ID" value="NZ_JAGRPV010000001.1"/>
</dbReference>
<dbReference type="InterPro" id="IPR050490">
    <property type="entry name" value="Bact_solute-bd_prot1"/>
</dbReference>
<keyword evidence="5" id="KW-1185">Reference proteome</keyword>
<accession>A0ABT6TAD7</accession>
<evidence type="ECO:0000313" key="4">
    <source>
        <dbReference type="EMBL" id="MDI4643792.1"/>
    </source>
</evidence>
<name>A0ABT6TAD7_9BACL</name>
<dbReference type="SUPFAM" id="SSF53850">
    <property type="entry name" value="Periplasmic binding protein-like II"/>
    <property type="match status" value="1"/>
</dbReference>
<evidence type="ECO:0000256" key="2">
    <source>
        <dbReference type="ARBA" id="ARBA00022448"/>
    </source>
</evidence>
<feature type="signal peptide" evidence="3">
    <location>
        <begin position="1"/>
        <end position="25"/>
    </location>
</feature>
<dbReference type="Gene3D" id="3.40.190.10">
    <property type="entry name" value="Periplasmic binding protein-like II"/>
    <property type="match status" value="2"/>
</dbReference>
<keyword evidence="2" id="KW-0813">Transport</keyword>
<evidence type="ECO:0000256" key="3">
    <source>
        <dbReference type="SAM" id="SignalP"/>
    </source>
</evidence>
<dbReference type="EMBL" id="JAGRPV010000001">
    <property type="protein sequence ID" value="MDI4643792.1"/>
    <property type="molecule type" value="Genomic_DNA"/>
</dbReference>
<protein>
    <submittedName>
        <fullName evidence="4">Extracellular solute-binding protein</fullName>
    </submittedName>
</protein>
<feature type="chain" id="PRO_5045526405" evidence="3">
    <location>
        <begin position="26"/>
        <end position="445"/>
    </location>
</feature>
<organism evidence="4 5">
    <name type="scientific">Cohnella hashimotonis</name>
    <dbReference type="NCBI Taxonomy" id="2826895"/>
    <lineage>
        <taxon>Bacteria</taxon>
        <taxon>Bacillati</taxon>
        <taxon>Bacillota</taxon>
        <taxon>Bacilli</taxon>
        <taxon>Bacillales</taxon>
        <taxon>Paenibacillaceae</taxon>
        <taxon>Cohnella</taxon>
    </lineage>
</organism>
<proteinExistence type="inferred from homology"/>
<dbReference type="PROSITE" id="PS51257">
    <property type="entry name" value="PROKAR_LIPOPROTEIN"/>
    <property type="match status" value="1"/>
</dbReference>
<comment type="similarity">
    <text evidence="1">Belongs to the bacterial solute-binding protein 1 family.</text>
</comment>
<dbReference type="PANTHER" id="PTHR43649:SF29">
    <property type="entry name" value="OSMOPROTECTIVE COMPOUNDS-BINDING PROTEIN GGTB"/>
    <property type="match status" value="1"/>
</dbReference>
<evidence type="ECO:0000313" key="5">
    <source>
        <dbReference type="Proteomes" id="UP001161691"/>
    </source>
</evidence>
<dbReference type="PANTHER" id="PTHR43649">
    <property type="entry name" value="ARABINOSE-BINDING PROTEIN-RELATED"/>
    <property type="match status" value="1"/>
</dbReference>
<keyword evidence="3" id="KW-0732">Signal</keyword>
<dbReference type="InterPro" id="IPR006059">
    <property type="entry name" value="SBP"/>
</dbReference>
<dbReference type="Proteomes" id="UP001161691">
    <property type="component" value="Unassembled WGS sequence"/>
</dbReference>
<reference evidence="4" key="1">
    <citation type="submission" date="2023-04" db="EMBL/GenBank/DDBJ databases">
        <title>Comparative genomic analysis of Cohnella hashimotonis sp. nov., isolated from the International Space Station.</title>
        <authorList>
            <person name="Venkateswaran K."/>
            <person name="Simpson A."/>
        </authorList>
    </citation>
    <scope>NUCLEOTIDE SEQUENCE</scope>
    <source>
        <strain evidence="4">F6_2S_P_1</strain>
    </source>
</reference>
<gene>
    <name evidence="4" type="ORF">KB449_02420</name>
</gene>